<comment type="caution">
    <text evidence="7">The sequence shown here is derived from an EMBL/GenBank/DDBJ whole genome shotgun (WGS) entry which is preliminary data.</text>
</comment>
<dbReference type="GO" id="GO:0006508">
    <property type="term" value="P:proteolysis"/>
    <property type="evidence" value="ECO:0007669"/>
    <property type="project" value="InterPro"/>
</dbReference>
<dbReference type="Gene3D" id="2.40.70.10">
    <property type="entry name" value="Acid Proteases"/>
    <property type="match status" value="1"/>
</dbReference>
<name>A0A8J6H7Q8_TENMO</name>
<dbReference type="Gene3D" id="3.10.10.10">
    <property type="entry name" value="HIV Type 1 Reverse Transcriptase, subunit A, domain 1"/>
    <property type="match status" value="1"/>
</dbReference>
<dbReference type="GO" id="GO:0008270">
    <property type="term" value="F:zinc ion binding"/>
    <property type="evidence" value="ECO:0007669"/>
    <property type="project" value="UniProtKB-KW"/>
</dbReference>
<evidence type="ECO:0000256" key="2">
    <source>
        <dbReference type="ARBA" id="ARBA00022695"/>
    </source>
</evidence>
<evidence type="ECO:0000313" key="7">
    <source>
        <dbReference type="EMBL" id="KAH0808803.1"/>
    </source>
</evidence>
<protein>
    <recommendedName>
        <fullName evidence="6">CCHC-type domain-containing protein</fullName>
    </recommendedName>
</protein>
<proteinExistence type="predicted"/>
<dbReference type="GO" id="GO:0003676">
    <property type="term" value="F:nucleic acid binding"/>
    <property type="evidence" value="ECO:0007669"/>
    <property type="project" value="InterPro"/>
</dbReference>
<keyword evidence="5" id="KW-0862">Zinc</keyword>
<dbReference type="SUPFAM" id="SSF50630">
    <property type="entry name" value="Acid proteases"/>
    <property type="match status" value="1"/>
</dbReference>
<dbReference type="InterPro" id="IPR005162">
    <property type="entry name" value="Retrotrans_gag_dom"/>
</dbReference>
<dbReference type="InterPro" id="IPR001878">
    <property type="entry name" value="Znf_CCHC"/>
</dbReference>
<evidence type="ECO:0000256" key="5">
    <source>
        <dbReference type="PROSITE-ProRule" id="PRU00047"/>
    </source>
</evidence>
<organism evidence="7 8">
    <name type="scientific">Tenebrio molitor</name>
    <name type="common">Yellow mealworm beetle</name>
    <dbReference type="NCBI Taxonomy" id="7067"/>
    <lineage>
        <taxon>Eukaryota</taxon>
        <taxon>Metazoa</taxon>
        <taxon>Ecdysozoa</taxon>
        <taxon>Arthropoda</taxon>
        <taxon>Hexapoda</taxon>
        <taxon>Insecta</taxon>
        <taxon>Pterygota</taxon>
        <taxon>Neoptera</taxon>
        <taxon>Endopterygota</taxon>
        <taxon>Coleoptera</taxon>
        <taxon>Polyphaga</taxon>
        <taxon>Cucujiformia</taxon>
        <taxon>Tenebrionidae</taxon>
        <taxon>Tenebrio</taxon>
    </lineage>
</organism>
<dbReference type="AlphaFoldDB" id="A0A8J6H7Q8"/>
<evidence type="ECO:0000313" key="8">
    <source>
        <dbReference type="Proteomes" id="UP000719412"/>
    </source>
</evidence>
<feature type="domain" description="CCHC-type" evidence="6">
    <location>
        <begin position="266"/>
        <end position="282"/>
    </location>
</feature>
<reference evidence="7" key="2">
    <citation type="submission" date="2021-08" db="EMBL/GenBank/DDBJ databases">
        <authorList>
            <person name="Eriksson T."/>
        </authorList>
    </citation>
    <scope>NUCLEOTIDE SEQUENCE</scope>
    <source>
        <strain evidence="7">Stoneville</strain>
        <tissue evidence="7">Whole head</tissue>
    </source>
</reference>
<keyword evidence="2" id="KW-0548">Nucleotidyltransferase</keyword>
<sequence length="588" mass="65894">MEYKVRHATADQSLGALDVSLLNVDSGEDSDVETSPTAATSFARGDTSFRAPSVPVYKWNLKFSGEDSRLSLSAFLMRVEELRVSRNVTEEELFQSANDLFEGRALTWFRSVRRNAYDWRSLVALLRNQFQPADYNDRLFEEIRRRTQGPDESIAMFAAVMDNMFDRVTVRVPEATRLKIILKNLAPYYQNQLGLSPITSRDQLLEASRLLEARKASVECYVQPTRRRGQICLEPDLAYVQVEASSAKSSTPNSLDVRPVKAISGKCWNCGKPNHSFRSCAEPRKKFCYRLFGKRDTEEVDGREHSSGSPSNIDRTGIILDYVLSHLHGDERPYLRVKIAGTPFLGLLDSGASRTVMGGVGWRKLQNLGLPLQPSVVDCTVADGRICKSLGSVRAPIDLLGKVRLVEIHVVPDLTEGLLLGKDFWKTMEVVPDLSKDVWYFSSDLSQTVRVAPLGDVSGLLDQSSLTPQQKSVLGSLIRTQSQLQPARIGKVKEVQHRIEISSDVRPIKQRYYPVSPAKQKIIDTEVEEMLREGIIEPSRSAWSSPVCLVPKKDGSRLPAPVHIFNFGPATRLPLYEFARHQECLLAS</sequence>
<evidence type="ECO:0000259" key="6">
    <source>
        <dbReference type="PROSITE" id="PS50158"/>
    </source>
</evidence>
<dbReference type="EMBL" id="JABDTM020028523">
    <property type="protein sequence ID" value="KAH0808803.1"/>
    <property type="molecule type" value="Genomic_DNA"/>
</dbReference>
<dbReference type="SUPFAM" id="SSF56672">
    <property type="entry name" value="DNA/RNA polymerases"/>
    <property type="match status" value="1"/>
</dbReference>
<dbReference type="InterPro" id="IPR001969">
    <property type="entry name" value="Aspartic_peptidase_AS"/>
</dbReference>
<dbReference type="SUPFAM" id="SSF57756">
    <property type="entry name" value="Retrovirus zinc finger-like domains"/>
    <property type="match status" value="1"/>
</dbReference>
<dbReference type="PROSITE" id="PS50158">
    <property type="entry name" value="ZF_CCHC"/>
    <property type="match status" value="1"/>
</dbReference>
<dbReference type="PANTHER" id="PTHR37984">
    <property type="entry name" value="PROTEIN CBG26694"/>
    <property type="match status" value="1"/>
</dbReference>
<keyword evidence="5" id="KW-0479">Metal-binding</keyword>
<keyword evidence="8" id="KW-1185">Reference proteome</keyword>
<dbReference type="GO" id="GO:0016779">
    <property type="term" value="F:nucleotidyltransferase activity"/>
    <property type="evidence" value="ECO:0007669"/>
    <property type="project" value="UniProtKB-KW"/>
</dbReference>
<accession>A0A8J6H7Q8</accession>
<gene>
    <name evidence="7" type="ORF">GEV33_013988</name>
</gene>
<dbReference type="Proteomes" id="UP000719412">
    <property type="component" value="Unassembled WGS sequence"/>
</dbReference>
<dbReference type="GO" id="GO:0004190">
    <property type="term" value="F:aspartic-type endopeptidase activity"/>
    <property type="evidence" value="ECO:0007669"/>
    <property type="project" value="InterPro"/>
</dbReference>
<dbReference type="InterPro" id="IPR050951">
    <property type="entry name" value="Retrovirus_Pol_polyprotein"/>
</dbReference>
<dbReference type="GO" id="GO:0071897">
    <property type="term" value="P:DNA biosynthetic process"/>
    <property type="evidence" value="ECO:0007669"/>
    <property type="project" value="UniProtKB-ARBA"/>
</dbReference>
<evidence type="ECO:0000256" key="3">
    <source>
        <dbReference type="ARBA" id="ARBA00022722"/>
    </source>
</evidence>
<dbReference type="GO" id="GO:0004519">
    <property type="term" value="F:endonuclease activity"/>
    <property type="evidence" value="ECO:0007669"/>
    <property type="project" value="UniProtKB-KW"/>
</dbReference>
<dbReference type="InterPro" id="IPR036875">
    <property type="entry name" value="Znf_CCHC_sf"/>
</dbReference>
<keyword evidence="5" id="KW-0863">Zinc-finger</keyword>
<dbReference type="InterPro" id="IPR021109">
    <property type="entry name" value="Peptidase_aspartic_dom_sf"/>
</dbReference>
<keyword evidence="3" id="KW-0540">Nuclease</keyword>
<keyword evidence="1" id="KW-0808">Transferase</keyword>
<dbReference type="PANTHER" id="PTHR37984:SF5">
    <property type="entry name" value="PROTEIN NYNRIN-LIKE"/>
    <property type="match status" value="1"/>
</dbReference>
<dbReference type="Pfam" id="PF03732">
    <property type="entry name" value="Retrotrans_gag"/>
    <property type="match status" value="1"/>
</dbReference>
<evidence type="ECO:0000256" key="1">
    <source>
        <dbReference type="ARBA" id="ARBA00022679"/>
    </source>
</evidence>
<dbReference type="InterPro" id="IPR043502">
    <property type="entry name" value="DNA/RNA_pol_sf"/>
</dbReference>
<keyword evidence="4" id="KW-0378">Hydrolase</keyword>
<keyword evidence="4" id="KW-0255">Endonuclease</keyword>
<dbReference type="Gene3D" id="4.10.60.10">
    <property type="entry name" value="Zinc finger, CCHC-type"/>
    <property type="match status" value="1"/>
</dbReference>
<reference evidence="7" key="1">
    <citation type="journal article" date="2020" name="J Insects Food Feed">
        <title>The yellow mealworm (Tenebrio molitor) genome: a resource for the emerging insects as food and feed industry.</title>
        <authorList>
            <person name="Eriksson T."/>
            <person name="Andere A."/>
            <person name="Kelstrup H."/>
            <person name="Emery V."/>
            <person name="Picard C."/>
        </authorList>
    </citation>
    <scope>NUCLEOTIDE SEQUENCE</scope>
    <source>
        <strain evidence="7">Stoneville</strain>
        <tissue evidence="7">Whole head</tissue>
    </source>
</reference>
<dbReference type="CDD" id="cd00303">
    <property type="entry name" value="retropepsin_like"/>
    <property type="match status" value="1"/>
</dbReference>
<dbReference type="PROSITE" id="PS00141">
    <property type="entry name" value="ASP_PROTEASE"/>
    <property type="match status" value="1"/>
</dbReference>
<evidence type="ECO:0000256" key="4">
    <source>
        <dbReference type="ARBA" id="ARBA00022759"/>
    </source>
</evidence>